<evidence type="ECO:0000313" key="8">
    <source>
        <dbReference type="Proteomes" id="UP001419084"/>
    </source>
</evidence>
<dbReference type="InterPro" id="IPR036852">
    <property type="entry name" value="Peptidase_S8/S53_dom_sf"/>
</dbReference>
<dbReference type="InterPro" id="IPR015500">
    <property type="entry name" value="Peptidase_S8_subtilisin-rel"/>
</dbReference>
<dbReference type="Gene3D" id="3.40.50.200">
    <property type="entry name" value="Peptidase S8/S53 domain"/>
    <property type="match status" value="1"/>
</dbReference>
<dbReference type="CDD" id="cd07478">
    <property type="entry name" value="Peptidases_S8_CspA-like"/>
    <property type="match status" value="1"/>
</dbReference>
<dbReference type="InterPro" id="IPR050131">
    <property type="entry name" value="Peptidase_S8_subtilisin-like"/>
</dbReference>
<dbReference type="PIRSF" id="PIRSF037894">
    <property type="entry name" value="Subtilisin_rel_CspABC"/>
    <property type="match status" value="1"/>
</dbReference>
<evidence type="ECO:0000256" key="3">
    <source>
        <dbReference type="ARBA" id="ARBA00022801"/>
    </source>
</evidence>
<evidence type="ECO:0000256" key="4">
    <source>
        <dbReference type="ARBA" id="ARBA00022825"/>
    </source>
</evidence>
<evidence type="ECO:0000256" key="5">
    <source>
        <dbReference type="PROSITE-ProRule" id="PRU01240"/>
    </source>
</evidence>
<name>A0ABQ5M101_9FIRM</name>
<dbReference type="SUPFAM" id="SSF52743">
    <property type="entry name" value="Subtilisin-like"/>
    <property type="match status" value="1"/>
</dbReference>
<dbReference type="EMBL" id="BRPJ01000008">
    <property type="protein sequence ID" value="GLB28552.1"/>
    <property type="molecule type" value="Genomic_DNA"/>
</dbReference>
<dbReference type="InterPro" id="IPR017310">
    <property type="entry name" value="Pept_S8A_subtilisin_clostridia"/>
</dbReference>
<dbReference type="PANTHER" id="PTHR43806">
    <property type="entry name" value="PEPTIDASE S8"/>
    <property type="match status" value="1"/>
</dbReference>
<dbReference type="InterPro" id="IPR000209">
    <property type="entry name" value="Peptidase_S8/S53_dom"/>
</dbReference>
<keyword evidence="4" id="KW-0720">Serine protease</keyword>
<keyword evidence="3" id="KW-0378">Hydrolase</keyword>
<comment type="caution">
    <text evidence="5">Lacks conserved residue(s) required for the propagation of feature annotation.</text>
</comment>
<proteinExistence type="inferred from homology"/>
<keyword evidence="8" id="KW-1185">Reference proteome</keyword>
<dbReference type="PRINTS" id="PR00723">
    <property type="entry name" value="SUBTILISIN"/>
</dbReference>
<dbReference type="PROSITE" id="PS51892">
    <property type="entry name" value="SUBTILASE"/>
    <property type="match status" value="1"/>
</dbReference>
<dbReference type="Gene3D" id="2.60.120.1290">
    <property type="match status" value="1"/>
</dbReference>
<accession>A0ABQ5M101</accession>
<comment type="caution">
    <text evidence="7">The sequence shown here is derived from an EMBL/GenBank/DDBJ whole genome shotgun (WGS) entry which is preliminary data.</text>
</comment>
<gene>
    <name evidence="7" type="ORF">LAD12857_04750</name>
</gene>
<evidence type="ECO:0000313" key="7">
    <source>
        <dbReference type="EMBL" id="GLB28552.1"/>
    </source>
</evidence>
<sequence length="557" mass="61282">MIKILDNNYYDLIINNISVPSYDTGDNITPLTERSSLLHIPTTGTDPCDLGTHPYNTFPSLYTIESTISIEKSGIGTVQRNPFLNLTGQGVLMGFVDTGIDYQHTAFRNNDGTTRIVSIWDQTIQTGTIPQGFTFGSEYNSEAINLALASEDPLSSVPSADTNGHGTAMASIAAGSFSSDQTFSGVVPNSQLVIVKLKDAKENLKNVFSIPADTYCFQESDILLGIRYLVLTAQKLNLPLVICIAIGTSQGSHDGKGVLSSYLTYLVQLPGIGVCVSAGNEGNKQRHYFNSTTVVPFYNDFELRIGENDKEFWMEIWPYAPERISIDISTPNRESTQRIYPAIADCRKFNFIFTQSIVWVNNIIFEEETGDQLILIRFQNPQPGVWYLRAQSLENEAFSFHCWLPSGTIISDNTFFLIPNPDTTITSPGNGAYQLTVTAYNQFTDGILPESSRGYTRNGLVKPDIAAPGYQIPCAVPGNQYTTATGTGAASAHAAGIIAMVLEWGISRGNYTTLTGYDINRLIIRGAMRNPSEVYPNNIWGYGRINVNSLFERLTNI</sequence>
<comment type="similarity">
    <text evidence="1 5">Belongs to the peptidase S8 family.</text>
</comment>
<organism evidence="7 8">
    <name type="scientific">Lacrimispora amygdalina</name>
    <dbReference type="NCBI Taxonomy" id="253257"/>
    <lineage>
        <taxon>Bacteria</taxon>
        <taxon>Bacillati</taxon>
        <taxon>Bacillota</taxon>
        <taxon>Clostridia</taxon>
        <taxon>Lachnospirales</taxon>
        <taxon>Lachnospiraceae</taxon>
        <taxon>Lacrimispora</taxon>
    </lineage>
</organism>
<feature type="domain" description="Peptidase S8/S53" evidence="6">
    <location>
        <begin position="88"/>
        <end position="284"/>
    </location>
</feature>
<dbReference type="PANTHER" id="PTHR43806:SF11">
    <property type="entry name" value="CEREVISIN-RELATED"/>
    <property type="match status" value="1"/>
</dbReference>
<dbReference type="Proteomes" id="UP001419084">
    <property type="component" value="Unassembled WGS sequence"/>
</dbReference>
<dbReference type="Pfam" id="PF00082">
    <property type="entry name" value="Peptidase_S8"/>
    <property type="match status" value="2"/>
</dbReference>
<keyword evidence="2" id="KW-0645">Protease</keyword>
<evidence type="ECO:0000259" key="6">
    <source>
        <dbReference type="Pfam" id="PF00082"/>
    </source>
</evidence>
<evidence type="ECO:0000256" key="2">
    <source>
        <dbReference type="ARBA" id="ARBA00022670"/>
    </source>
</evidence>
<feature type="domain" description="Peptidase S8/S53" evidence="6">
    <location>
        <begin position="420"/>
        <end position="543"/>
    </location>
</feature>
<dbReference type="RefSeq" id="WP_346064543.1">
    <property type="nucleotide sequence ID" value="NZ_BRPJ01000008.1"/>
</dbReference>
<evidence type="ECO:0000256" key="1">
    <source>
        <dbReference type="ARBA" id="ARBA00011073"/>
    </source>
</evidence>
<dbReference type="InterPro" id="IPR034045">
    <property type="entry name" value="Pep_S8_CspA-like"/>
</dbReference>
<reference evidence="7 8" key="1">
    <citation type="journal article" date="2024" name="Int. J. Syst. Evol. Microbiol.">
        <title>Lacrimispora brassicae sp. nov. isolated from fermented cabbage, and proposal of Clostridium indicum Gundawar et al. 2019 and Clostridium methoxybenzovorans Mechichi et al. 1999 as heterotypic synonyms of Lacrimispora amygdalina (Parshina et al. 2003) Haas and Blanchard 2020 and Lacrimispora indolis (McClung and McCoy 1957) Haas and Blanchard 2020, respectively.</title>
        <authorList>
            <person name="Kobayashi H."/>
            <person name="Tanizawa Y."/>
            <person name="Sakamoto M."/>
            <person name="Ohkuma M."/>
            <person name="Tohno M."/>
        </authorList>
    </citation>
    <scope>NUCLEOTIDE SEQUENCE [LARGE SCALE GENOMIC DNA]</scope>
    <source>
        <strain evidence="7 8">DSM 12857</strain>
    </source>
</reference>
<protein>
    <recommendedName>
        <fullName evidence="6">Peptidase S8/S53 domain-containing protein</fullName>
    </recommendedName>
</protein>